<reference evidence="11" key="3">
    <citation type="submission" date="2023-05" db="EMBL/GenBank/DDBJ databases">
        <authorList>
            <person name="Smith C.H."/>
        </authorList>
    </citation>
    <scope>NUCLEOTIDE SEQUENCE</scope>
    <source>
        <strain evidence="11">CHS0354</strain>
        <tissue evidence="11">Mantle</tissue>
    </source>
</reference>
<feature type="active site" evidence="8">
    <location>
        <position position="44"/>
    </location>
</feature>
<dbReference type="EMBL" id="JAEAOA010001681">
    <property type="protein sequence ID" value="KAK3608694.1"/>
    <property type="molecule type" value="Genomic_DNA"/>
</dbReference>
<feature type="binding site" evidence="8">
    <location>
        <position position="53"/>
    </location>
    <ligand>
        <name>Zn(2+)</name>
        <dbReference type="ChEBI" id="CHEBI:29105"/>
        <note>catalytic</note>
    </ligand>
</feature>
<reference evidence="11" key="1">
    <citation type="journal article" date="2021" name="Genome Biol. Evol.">
        <title>A High-Quality Reference Genome for a Parasitic Bivalve with Doubly Uniparental Inheritance (Bivalvia: Unionida).</title>
        <authorList>
            <person name="Smith C.H."/>
        </authorList>
    </citation>
    <scope>NUCLEOTIDE SEQUENCE</scope>
    <source>
        <strain evidence="11">CHS0354</strain>
    </source>
</reference>
<dbReference type="SUPFAM" id="SSF55486">
    <property type="entry name" value="Metalloproteases ('zincins'), catalytic domain"/>
    <property type="match status" value="1"/>
</dbReference>
<keyword evidence="7" id="KW-0325">Glycoprotein</keyword>
<dbReference type="InterPro" id="IPR001590">
    <property type="entry name" value="Peptidase_M12B"/>
</dbReference>
<dbReference type="Gene3D" id="3.40.1620.60">
    <property type="match status" value="1"/>
</dbReference>
<evidence type="ECO:0000256" key="2">
    <source>
        <dbReference type="ARBA" id="ARBA00022723"/>
    </source>
</evidence>
<evidence type="ECO:0000256" key="4">
    <source>
        <dbReference type="ARBA" id="ARBA00022833"/>
    </source>
</evidence>
<dbReference type="AlphaFoldDB" id="A0AAE0TE69"/>
<evidence type="ECO:0000313" key="11">
    <source>
        <dbReference type="EMBL" id="KAK3608694.1"/>
    </source>
</evidence>
<dbReference type="Pfam" id="PF17771">
    <property type="entry name" value="ADAMTS_CR_2"/>
    <property type="match status" value="1"/>
</dbReference>
<keyword evidence="4 8" id="KW-0862">Zinc</keyword>
<comment type="caution">
    <text evidence="11">The sequence shown here is derived from an EMBL/GenBank/DDBJ whole genome shotgun (WGS) entry which is preliminary data.</text>
</comment>
<dbReference type="GO" id="GO:0004222">
    <property type="term" value="F:metalloendopeptidase activity"/>
    <property type="evidence" value="ECO:0007669"/>
    <property type="project" value="InterPro"/>
</dbReference>
<evidence type="ECO:0000256" key="6">
    <source>
        <dbReference type="ARBA" id="ARBA00023157"/>
    </source>
</evidence>
<comment type="caution">
    <text evidence="8">Lacks conserved residue(s) required for the propagation of feature annotation.</text>
</comment>
<proteinExistence type="predicted"/>
<reference evidence="11" key="2">
    <citation type="journal article" date="2021" name="Genome Biol. Evol.">
        <title>Developing a high-quality reference genome for a parasitic bivalve with doubly uniparental inheritance (Bivalvia: Unionida).</title>
        <authorList>
            <person name="Smith C.H."/>
        </authorList>
    </citation>
    <scope>NUCLEOTIDE SEQUENCE</scope>
    <source>
        <strain evidence="11">CHS0354</strain>
        <tissue evidence="11">Mantle</tissue>
    </source>
</reference>
<evidence type="ECO:0000256" key="1">
    <source>
        <dbReference type="ARBA" id="ARBA00022670"/>
    </source>
</evidence>
<gene>
    <name evidence="11" type="ORF">CHS0354_027744</name>
</gene>
<evidence type="ECO:0000256" key="7">
    <source>
        <dbReference type="ARBA" id="ARBA00023180"/>
    </source>
</evidence>
<keyword evidence="5" id="KW-0482">Metalloprotease</keyword>
<dbReference type="Proteomes" id="UP001195483">
    <property type="component" value="Unassembled WGS sequence"/>
</dbReference>
<evidence type="ECO:0000256" key="9">
    <source>
        <dbReference type="SAM" id="MobiDB-lite"/>
    </source>
</evidence>
<feature type="compositionally biased region" description="Low complexity" evidence="9">
    <location>
        <begin position="197"/>
        <end position="212"/>
    </location>
</feature>
<feature type="region of interest" description="Disordered" evidence="9">
    <location>
        <begin position="197"/>
        <end position="219"/>
    </location>
</feature>
<dbReference type="InterPro" id="IPR041645">
    <property type="entry name" value="ADAMTS_CR_2"/>
</dbReference>
<dbReference type="PROSITE" id="PS50215">
    <property type="entry name" value="ADAM_MEPRO"/>
    <property type="match status" value="1"/>
</dbReference>
<dbReference type="SMART" id="SM00608">
    <property type="entry name" value="ACR"/>
    <property type="match status" value="1"/>
</dbReference>
<keyword evidence="2 8" id="KW-0479">Metal-binding</keyword>
<keyword evidence="12" id="KW-1185">Reference proteome</keyword>
<evidence type="ECO:0000256" key="8">
    <source>
        <dbReference type="PROSITE-ProRule" id="PRU00276"/>
    </source>
</evidence>
<keyword evidence="1" id="KW-0645">Protease</keyword>
<evidence type="ECO:0000313" key="12">
    <source>
        <dbReference type="Proteomes" id="UP001195483"/>
    </source>
</evidence>
<evidence type="ECO:0000256" key="5">
    <source>
        <dbReference type="ARBA" id="ARBA00023049"/>
    </source>
</evidence>
<evidence type="ECO:0000256" key="3">
    <source>
        <dbReference type="ARBA" id="ARBA00022801"/>
    </source>
</evidence>
<keyword evidence="6" id="KW-1015">Disulfide bond</keyword>
<feature type="domain" description="Peptidase M12B" evidence="10">
    <location>
        <begin position="1"/>
        <end position="100"/>
    </location>
</feature>
<keyword evidence="3" id="KW-0378">Hydrolase</keyword>
<dbReference type="GO" id="GO:0006508">
    <property type="term" value="P:proteolysis"/>
    <property type="evidence" value="ECO:0007669"/>
    <property type="project" value="UniProtKB-KW"/>
</dbReference>
<evidence type="ECO:0000259" key="10">
    <source>
        <dbReference type="PROSITE" id="PS50215"/>
    </source>
</evidence>
<dbReference type="Pfam" id="PF13582">
    <property type="entry name" value="Reprolysin_3"/>
    <property type="match status" value="1"/>
</dbReference>
<protein>
    <recommendedName>
        <fullName evidence="10">Peptidase M12B domain-containing protein</fullName>
    </recommendedName>
</protein>
<accession>A0AAE0TE69</accession>
<dbReference type="Gene3D" id="3.40.390.10">
    <property type="entry name" value="Collagenase (Catalytic Domain)"/>
    <property type="match status" value="1"/>
</dbReference>
<feature type="binding site" evidence="8">
    <location>
        <position position="43"/>
    </location>
    <ligand>
        <name>Zn(2+)</name>
        <dbReference type="ChEBI" id="CHEBI:29105"/>
        <note>catalytic</note>
    </ligand>
</feature>
<dbReference type="GO" id="GO:0046872">
    <property type="term" value="F:metal ion binding"/>
    <property type="evidence" value="ECO:0007669"/>
    <property type="project" value="UniProtKB-KW"/>
</dbReference>
<name>A0AAE0TE69_9BIVA</name>
<sequence length="303" mass="33657">MMFTGYRLIGSSGLAYVGGVCEDYGVVIATEGGYFHTMIVASHELGHSLGADHDFKYAGCPRGNMMWMNIPGLYTKYSHKAWEYSECSIDAFGKTLAQKSCVKDKATYYDKNEYENYNKLYLGQIYSPDEQCKIIFGQNSYSCKVSTPDKICLSLWCYNTRNGGCDSHIAADGTPCGNKWCIDGLCVSKPSGITTPKPTTTTVKGPKTPSSTRAPSTLPPSCRDADVCKQLYQAYSQKKRFCSDLGDVCCETCKGQAKCEDIGYMEWSCADLRKFYTKKPKFCSKWSKKCCASCSKKGTDQQR</sequence>
<dbReference type="InterPro" id="IPR024079">
    <property type="entry name" value="MetalloPept_cat_dom_sf"/>
</dbReference>
<organism evidence="11 12">
    <name type="scientific">Potamilus streckersoni</name>
    <dbReference type="NCBI Taxonomy" id="2493646"/>
    <lineage>
        <taxon>Eukaryota</taxon>
        <taxon>Metazoa</taxon>
        <taxon>Spiralia</taxon>
        <taxon>Lophotrochozoa</taxon>
        <taxon>Mollusca</taxon>
        <taxon>Bivalvia</taxon>
        <taxon>Autobranchia</taxon>
        <taxon>Heteroconchia</taxon>
        <taxon>Palaeoheterodonta</taxon>
        <taxon>Unionida</taxon>
        <taxon>Unionoidea</taxon>
        <taxon>Unionidae</taxon>
        <taxon>Ambleminae</taxon>
        <taxon>Lampsilini</taxon>
        <taxon>Potamilus</taxon>
    </lineage>
</organism>
<dbReference type="InterPro" id="IPR006586">
    <property type="entry name" value="ADAM_Cys-rich"/>
</dbReference>
<feature type="binding site" evidence="8">
    <location>
        <position position="47"/>
    </location>
    <ligand>
        <name>Zn(2+)</name>
        <dbReference type="ChEBI" id="CHEBI:29105"/>
        <note>catalytic</note>
    </ligand>
</feature>